<accession>A0ABX5ZXX1</accession>
<gene>
    <name evidence="3" type="ORF">F3L20_29930</name>
</gene>
<feature type="compositionally biased region" description="Basic and acidic residues" evidence="1">
    <location>
        <begin position="294"/>
        <end position="314"/>
    </location>
</feature>
<dbReference type="InterPro" id="IPR041413">
    <property type="entry name" value="MLTR_LBD"/>
</dbReference>
<dbReference type="Pfam" id="PF13560">
    <property type="entry name" value="HTH_31"/>
    <property type="match status" value="1"/>
</dbReference>
<evidence type="ECO:0000259" key="2">
    <source>
        <dbReference type="PROSITE" id="PS50943"/>
    </source>
</evidence>
<evidence type="ECO:0000313" key="4">
    <source>
        <dbReference type="Proteomes" id="UP000324308"/>
    </source>
</evidence>
<evidence type="ECO:0000256" key="1">
    <source>
        <dbReference type="SAM" id="MobiDB-lite"/>
    </source>
</evidence>
<dbReference type="Gene3D" id="1.10.260.40">
    <property type="entry name" value="lambda repressor-like DNA-binding domains"/>
    <property type="match status" value="1"/>
</dbReference>
<dbReference type="PANTHER" id="PTHR35010">
    <property type="entry name" value="BLL4672 PROTEIN-RELATED"/>
    <property type="match status" value="1"/>
</dbReference>
<dbReference type="InterPro" id="IPR001387">
    <property type="entry name" value="Cro/C1-type_HTH"/>
</dbReference>
<proteinExistence type="predicted"/>
<dbReference type="SMART" id="SM00530">
    <property type="entry name" value="HTH_XRE"/>
    <property type="match status" value="1"/>
</dbReference>
<dbReference type="PROSITE" id="PS50943">
    <property type="entry name" value="HTH_CROC1"/>
    <property type="match status" value="1"/>
</dbReference>
<sequence>MSEENRLGDYLRARRELVTPADMGLPVHGIRRVPGLRREEVALLAGISSDYYLRLEQGRDRNPSAQVLDALARVLLLDDTAAAYLHQLAAPRPRARRRPSRRPAVPPATAQLLQSVGLPAFVTDRTLDVIAVNPLASALVPSVRVGENRLRSFFLDPAERDLHADWSHTAAQCVAVFRRRLGSDVDDPRVVRLVGELSLASAEFRKLWARHDVRPVVDKPIRMNHPQVGELSLTLSKLDVDGPDGLMLAAYHAAPGSEDAERLALLASLTTQQARRATEPARHGVSGGAGRRPGRADGRPGRAEIRLDGPRPTA</sequence>
<dbReference type="SUPFAM" id="SSF47413">
    <property type="entry name" value="lambda repressor-like DNA-binding domains"/>
    <property type="match status" value="1"/>
</dbReference>
<dbReference type="InterPro" id="IPR010982">
    <property type="entry name" value="Lambda_DNA-bd_dom_sf"/>
</dbReference>
<feature type="domain" description="HTH cro/C1-type" evidence="2">
    <location>
        <begin position="35"/>
        <end position="85"/>
    </location>
</feature>
<feature type="region of interest" description="Disordered" evidence="1">
    <location>
        <begin position="273"/>
        <end position="314"/>
    </location>
</feature>
<dbReference type="EMBL" id="CP043959">
    <property type="protein sequence ID" value="QER89525.1"/>
    <property type="molecule type" value="Genomic_DNA"/>
</dbReference>
<dbReference type="Proteomes" id="UP000324308">
    <property type="component" value="Chromosome"/>
</dbReference>
<dbReference type="Gene3D" id="3.30.450.180">
    <property type="match status" value="1"/>
</dbReference>
<name>A0ABX5ZXX1_STRTE</name>
<dbReference type="PANTHER" id="PTHR35010:SF2">
    <property type="entry name" value="BLL4672 PROTEIN"/>
    <property type="match status" value="1"/>
</dbReference>
<dbReference type="Pfam" id="PF17765">
    <property type="entry name" value="MLTR_LBD"/>
    <property type="match status" value="1"/>
</dbReference>
<dbReference type="CDD" id="cd00093">
    <property type="entry name" value="HTH_XRE"/>
    <property type="match status" value="1"/>
</dbReference>
<evidence type="ECO:0000313" key="3">
    <source>
        <dbReference type="EMBL" id="QER89525.1"/>
    </source>
</evidence>
<keyword evidence="4" id="KW-1185">Reference proteome</keyword>
<protein>
    <submittedName>
        <fullName evidence="3">Helix-turn-helix transcriptional regulator</fullName>
    </submittedName>
</protein>
<organism evidence="3 4">
    <name type="scientific">Streptomyces tendae</name>
    <dbReference type="NCBI Taxonomy" id="1932"/>
    <lineage>
        <taxon>Bacteria</taxon>
        <taxon>Bacillati</taxon>
        <taxon>Actinomycetota</taxon>
        <taxon>Actinomycetes</taxon>
        <taxon>Kitasatosporales</taxon>
        <taxon>Streptomycetaceae</taxon>
        <taxon>Streptomyces</taxon>
    </lineage>
</organism>
<reference evidence="3 4" key="1">
    <citation type="submission" date="2019-09" db="EMBL/GenBank/DDBJ databases">
        <title>Draft genome sequence of the Ebosin-producing strain Streptomyces sp. 139.</title>
        <authorList>
            <person name="Ai L."/>
            <person name="Geng M."/>
            <person name="Ma M."/>
            <person name="Bai L."/>
        </authorList>
    </citation>
    <scope>NUCLEOTIDE SEQUENCE [LARGE SCALE GENOMIC DNA]</scope>
    <source>
        <strain evidence="3 4">139</strain>
    </source>
</reference>